<evidence type="ECO:0000313" key="2">
    <source>
        <dbReference type="Proteomes" id="UP000038045"/>
    </source>
</evidence>
<sequence length="450" mass="51407">MKYLFLISLYLIQSSLNVAATGTIGTEFVLSFPNIKLNNDHYKIFCSNDNYDYASIVVKWWSLKDKETKTDNFTITPLGYNEYIFDKTEVVFTSYSGYAEVIYIPENRITISSNIPIRVVANFYSFDPIFNNIHLVPSIESLGKNYMIQLPEPDVDQFQLIQLLPLEIDTKIELTHYVNGVLLVKSDLVLQSAFGSEQLTLVRQQSNLTVNSSFLIESDQPIAVVAAVTCKIISYNCIYLSFMPQALPSYANGMVDSKIFSLTDYTSIVTLLPRGEASINIVGANGYEITQSMPDHINTPYNYQFTLSDEVEYLINLPNVSVTASRHFTDKFGSTFSYYFSGSCITNLLPVSGFITGRHLIPLTGDQKYLEIYTDLKNMYNIILDYKYIYYWNPHVKNLLSTDFEYVALLVDLTQFQDPTILLYSSGRYMAYFFNIWNGRLGCYEIGYNN</sequence>
<evidence type="ECO:0000313" key="3">
    <source>
        <dbReference type="WBParaSite" id="PTRK_0000692700.1"/>
    </source>
</evidence>
<keyword evidence="1" id="KW-0732">Signal</keyword>
<keyword evidence="2" id="KW-1185">Reference proteome</keyword>
<feature type="signal peptide" evidence="1">
    <location>
        <begin position="1"/>
        <end position="20"/>
    </location>
</feature>
<dbReference type="Proteomes" id="UP000038045">
    <property type="component" value="Unplaced"/>
</dbReference>
<evidence type="ECO:0000256" key="1">
    <source>
        <dbReference type="SAM" id="SignalP"/>
    </source>
</evidence>
<accession>A0A0N4ZGM0</accession>
<reference evidence="3" key="1">
    <citation type="submission" date="2017-02" db="UniProtKB">
        <authorList>
            <consortium name="WormBaseParasite"/>
        </authorList>
    </citation>
    <scope>IDENTIFICATION</scope>
</reference>
<organism evidence="2 3">
    <name type="scientific">Parastrongyloides trichosuri</name>
    <name type="common">Possum-specific nematode worm</name>
    <dbReference type="NCBI Taxonomy" id="131310"/>
    <lineage>
        <taxon>Eukaryota</taxon>
        <taxon>Metazoa</taxon>
        <taxon>Ecdysozoa</taxon>
        <taxon>Nematoda</taxon>
        <taxon>Chromadorea</taxon>
        <taxon>Rhabditida</taxon>
        <taxon>Tylenchina</taxon>
        <taxon>Panagrolaimomorpha</taxon>
        <taxon>Strongyloidoidea</taxon>
        <taxon>Strongyloididae</taxon>
        <taxon>Parastrongyloides</taxon>
    </lineage>
</organism>
<feature type="chain" id="PRO_5005891658" evidence="1">
    <location>
        <begin position="21"/>
        <end position="450"/>
    </location>
</feature>
<dbReference type="WBParaSite" id="PTRK_0000692700.1">
    <property type="protein sequence ID" value="PTRK_0000692700.1"/>
    <property type="gene ID" value="PTRK_0000692700"/>
</dbReference>
<dbReference type="AlphaFoldDB" id="A0A0N4ZGM0"/>
<protein>
    <submittedName>
        <fullName evidence="3">IgGFc_binding domain-containing protein</fullName>
    </submittedName>
</protein>
<name>A0A0N4ZGM0_PARTI</name>
<proteinExistence type="predicted"/>